<dbReference type="SMART" id="SM00430">
    <property type="entry name" value="HOLI"/>
    <property type="match status" value="1"/>
</dbReference>
<keyword evidence="2" id="KW-0804">Transcription</keyword>
<dbReference type="OrthoDB" id="5771769at2759"/>
<dbReference type="InterPro" id="IPR052496">
    <property type="entry name" value="Orphan_Nuclear_Rcpt"/>
</dbReference>
<evidence type="ECO:0000313" key="6">
    <source>
        <dbReference type="Proteomes" id="UP000605970"/>
    </source>
</evidence>
<keyword evidence="1" id="KW-0805">Transcription regulation</keyword>
<dbReference type="SUPFAM" id="SSF48508">
    <property type="entry name" value="Nuclear receptor ligand-binding domain"/>
    <property type="match status" value="1"/>
</dbReference>
<accession>A0A8S9ZBQ1</accession>
<dbReference type="Proteomes" id="UP000605970">
    <property type="component" value="Unassembled WGS sequence"/>
</dbReference>
<organism evidence="5 6">
    <name type="scientific">Meloidogyne graminicola</name>
    <dbReference type="NCBI Taxonomy" id="189291"/>
    <lineage>
        <taxon>Eukaryota</taxon>
        <taxon>Metazoa</taxon>
        <taxon>Ecdysozoa</taxon>
        <taxon>Nematoda</taxon>
        <taxon>Chromadorea</taxon>
        <taxon>Rhabditida</taxon>
        <taxon>Tylenchina</taxon>
        <taxon>Tylenchomorpha</taxon>
        <taxon>Tylenchoidea</taxon>
        <taxon>Meloidogynidae</taxon>
        <taxon>Meloidogyninae</taxon>
        <taxon>Meloidogyne</taxon>
    </lineage>
</organism>
<evidence type="ECO:0000259" key="4">
    <source>
        <dbReference type="PROSITE" id="PS51843"/>
    </source>
</evidence>
<comment type="caution">
    <text evidence="5">The sequence shown here is derived from an EMBL/GenBank/DDBJ whole genome shotgun (WGS) entry which is preliminary data.</text>
</comment>
<protein>
    <submittedName>
        <fullName evidence="5">NR LBD domain-containing protein</fullName>
    </submittedName>
</protein>
<dbReference type="Gene3D" id="1.10.565.10">
    <property type="entry name" value="Retinoid X Receptor"/>
    <property type="match status" value="1"/>
</dbReference>
<dbReference type="InterPro" id="IPR035500">
    <property type="entry name" value="NHR-like_dom_sf"/>
</dbReference>
<evidence type="ECO:0000256" key="2">
    <source>
        <dbReference type="ARBA" id="ARBA00023163"/>
    </source>
</evidence>
<dbReference type="PROSITE" id="PS51843">
    <property type="entry name" value="NR_LBD"/>
    <property type="match status" value="1"/>
</dbReference>
<dbReference type="PANTHER" id="PTHR47519:SF2">
    <property type="entry name" value="NUCLEAR HORMONE RECEPTOR FAMILY MEMBER NHR-97"/>
    <property type="match status" value="1"/>
</dbReference>
<name>A0A8S9ZBQ1_9BILA</name>
<feature type="domain" description="NR LBD" evidence="4">
    <location>
        <begin position="47"/>
        <end position="337"/>
    </location>
</feature>
<sequence>MDNYIEKTQKQLIDVNKVKCQLLIKKLIEIEMTINEVIDFSENEAPKREMLLESIFEYPQILDCFRTQINYCVRLRRVTEEEMEFCKYRTLTKVVDYINYLSQINLNNILDETFNFGEYLSVQDKIVLLRYGFASLALFDIAAGTISATKDTQNLLCLPTGITLCSGETIIPNSFLTQQIINKCISSLVRLLADLKLDQEEFILMKLIIVLGMDSASGEENNEGINNSNNNNLSSSSSFINQNNWVNPPQLLSINGRNFIEKLRDSAHSALYNHSPHKSTSSSSFSSSEAALRFAKLLHILPKLTLISRDLVEHIRMVHTFPSTRSRPTDPLFFDLFGDIFQPNKQNNNLTLISSSSNEQQLNEEFNNFEGNINHQKQNNNFELSDLYVQQQFKNDLISKTKREVNTNWWLK</sequence>
<dbReference type="PANTHER" id="PTHR47519">
    <property type="entry name" value="NUCLEAR HORMONE RECEPTOR FAMILY MEMBER NHR-31-RELATED"/>
    <property type="match status" value="1"/>
</dbReference>
<keyword evidence="6" id="KW-1185">Reference proteome</keyword>
<evidence type="ECO:0000256" key="3">
    <source>
        <dbReference type="ARBA" id="ARBA00023170"/>
    </source>
</evidence>
<dbReference type="AlphaFoldDB" id="A0A8S9ZBQ1"/>
<evidence type="ECO:0000313" key="5">
    <source>
        <dbReference type="EMBL" id="KAF7627282.1"/>
    </source>
</evidence>
<gene>
    <name evidence="5" type="ORF">Mgra_00009419</name>
</gene>
<proteinExistence type="predicted"/>
<dbReference type="InterPro" id="IPR000536">
    <property type="entry name" value="Nucl_hrmn_rcpt_lig-bd"/>
</dbReference>
<dbReference type="EMBL" id="JABEBT010000156">
    <property type="protein sequence ID" value="KAF7627282.1"/>
    <property type="molecule type" value="Genomic_DNA"/>
</dbReference>
<keyword evidence="3" id="KW-0675">Receptor</keyword>
<reference evidence="5" key="1">
    <citation type="journal article" date="2020" name="Ecol. Evol.">
        <title>Genome structure and content of the rice root-knot nematode (Meloidogyne graminicola).</title>
        <authorList>
            <person name="Phan N.T."/>
            <person name="Danchin E.G.J."/>
            <person name="Klopp C."/>
            <person name="Perfus-Barbeoch L."/>
            <person name="Kozlowski D.K."/>
            <person name="Koutsovoulos G.D."/>
            <person name="Lopez-Roques C."/>
            <person name="Bouchez O."/>
            <person name="Zahm M."/>
            <person name="Besnard G."/>
            <person name="Bellafiore S."/>
        </authorList>
    </citation>
    <scope>NUCLEOTIDE SEQUENCE</scope>
    <source>
        <strain evidence="5">VN-18</strain>
    </source>
</reference>
<evidence type="ECO:0000256" key="1">
    <source>
        <dbReference type="ARBA" id="ARBA00023015"/>
    </source>
</evidence>
<dbReference type="Pfam" id="PF00104">
    <property type="entry name" value="Hormone_recep"/>
    <property type="match status" value="1"/>
</dbReference>